<protein>
    <submittedName>
        <fullName evidence="3">CUB domain-containing protein</fullName>
    </submittedName>
</protein>
<keyword evidence="1" id="KW-1133">Transmembrane helix</keyword>
<keyword evidence="1" id="KW-0472">Membrane</keyword>
<keyword evidence="2" id="KW-1185">Reference proteome</keyword>
<reference evidence="3" key="1">
    <citation type="submission" date="2022-11" db="UniProtKB">
        <authorList>
            <consortium name="WormBaseParasite"/>
        </authorList>
    </citation>
    <scope>IDENTIFICATION</scope>
</reference>
<accession>A0A914EBC1</accession>
<feature type="transmembrane region" description="Helical" evidence="1">
    <location>
        <begin position="6"/>
        <end position="25"/>
    </location>
</feature>
<keyword evidence="1" id="KW-0812">Transmembrane</keyword>
<evidence type="ECO:0000256" key="1">
    <source>
        <dbReference type="SAM" id="Phobius"/>
    </source>
</evidence>
<evidence type="ECO:0000313" key="2">
    <source>
        <dbReference type="Proteomes" id="UP000887540"/>
    </source>
</evidence>
<name>A0A914EBC1_9BILA</name>
<organism evidence="2 3">
    <name type="scientific">Acrobeloides nanus</name>
    <dbReference type="NCBI Taxonomy" id="290746"/>
    <lineage>
        <taxon>Eukaryota</taxon>
        <taxon>Metazoa</taxon>
        <taxon>Ecdysozoa</taxon>
        <taxon>Nematoda</taxon>
        <taxon>Chromadorea</taxon>
        <taxon>Rhabditida</taxon>
        <taxon>Tylenchina</taxon>
        <taxon>Cephalobomorpha</taxon>
        <taxon>Cephaloboidea</taxon>
        <taxon>Cephalobidae</taxon>
        <taxon>Acrobeloides</taxon>
    </lineage>
</organism>
<dbReference type="WBParaSite" id="ACRNAN_scaffold698.g9662.t1">
    <property type="protein sequence ID" value="ACRNAN_scaffold698.g9662.t1"/>
    <property type="gene ID" value="ACRNAN_scaffold698.g9662"/>
</dbReference>
<dbReference type="AlphaFoldDB" id="A0A914EBC1"/>
<evidence type="ECO:0000313" key="3">
    <source>
        <dbReference type="WBParaSite" id="ACRNAN_scaffold698.g9662.t1"/>
    </source>
</evidence>
<proteinExistence type="predicted"/>
<dbReference type="Proteomes" id="UP000887540">
    <property type="component" value="Unplaced"/>
</dbReference>
<sequence length="233" mass="26490">MTYRYVLLMAVIYWEFIIIVTLRIAHGRYDSNTGGQFGSTQDYEVFDESFFYVHFETGNLTETKNGSLAEYYWVMTVDVDYKNCDCGTPSTSYFYDPSQEITIYTMSNLIEDQYNYCAPMKCTWKVVNKLANYALQVYSINWNLRNNSNDYVEIGSSANRLTYLNNSLSTVVIANINDTEFNINFVAGNEFISTVGYPPSFELFLVPIYMGGQGSTEVVPPTPTIGPGSSKQE</sequence>